<dbReference type="AlphaFoldDB" id="A0A5S9PJX7"/>
<dbReference type="Pfam" id="PF13186">
    <property type="entry name" value="SPASM"/>
    <property type="match status" value="1"/>
</dbReference>
<dbReference type="EMBL" id="CACSIO010000012">
    <property type="protein sequence ID" value="CAA0104332.1"/>
    <property type="molecule type" value="Genomic_DNA"/>
</dbReference>
<dbReference type="Proteomes" id="UP000441399">
    <property type="component" value="Unassembled WGS sequence"/>
</dbReference>
<name>A0A5S9PJX7_9GAMM</name>
<proteinExistence type="predicted"/>
<sequence length="76" mass="8884">MPEFRRWLMLPETSCDAYPVKRLPDGACRFLRKEKLLYVDAQGVVVACCAHPKAGEFGNLKYATYYELWQQAKKKR</sequence>
<gene>
    <name evidence="2" type="ORF">OPDIPICF_00837</name>
</gene>
<evidence type="ECO:0000259" key="1">
    <source>
        <dbReference type="Pfam" id="PF13186"/>
    </source>
</evidence>
<reference evidence="2 3" key="1">
    <citation type="submission" date="2019-11" db="EMBL/GenBank/DDBJ databases">
        <authorList>
            <person name="Holert J."/>
        </authorList>
    </citation>
    <scope>NUCLEOTIDE SEQUENCE [LARGE SCALE GENOMIC DNA]</scope>
    <source>
        <strain evidence="2">SB11_3</strain>
    </source>
</reference>
<organism evidence="2 3">
    <name type="scientific">BD1-7 clade bacterium</name>
    <dbReference type="NCBI Taxonomy" id="2029982"/>
    <lineage>
        <taxon>Bacteria</taxon>
        <taxon>Pseudomonadati</taxon>
        <taxon>Pseudomonadota</taxon>
        <taxon>Gammaproteobacteria</taxon>
        <taxon>Cellvibrionales</taxon>
        <taxon>Spongiibacteraceae</taxon>
        <taxon>BD1-7 clade</taxon>
    </lineage>
</organism>
<feature type="domain" description="4Fe4S-binding SPASM" evidence="1">
    <location>
        <begin position="33"/>
        <end position="73"/>
    </location>
</feature>
<accession>A0A5S9PJX7</accession>
<dbReference type="OrthoDB" id="7690664at2"/>
<evidence type="ECO:0000313" key="2">
    <source>
        <dbReference type="EMBL" id="CAA0104332.1"/>
    </source>
</evidence>
<dbReference type="InterPro" id="IPR023885">
    <property type="entry name" value="4Fe4S-binding_SPASM_dom"/>
</dbReference>
<keyword evidence="3" id="KW-1185">Reference proteome</keyword>
<protein>
    <recommendedName>
        <fullName evidence="1">4Fe4S-binding SPASM domain-containing protein</fullName>
    </recommendedName>
</protein>
<evidence type="ECO:0000313" key="3">
    <source>
        <dbReference type="Proteomes" id="UP000441399"/>
    </source>
</evidence>